<reference evidence="8" key="1">
    <citation type="submission" date="2022-06" db="EMBL/GenBank/DDBJ databases">
        <title>Genomic Encyclopedia of Archaeal and Bacterial Type Strains, Phase II (KMG-II): from individual species to whole genera.</title>
        <authorList>
            <person name="Goeker M."/>
        </authorList>
    </citation>
    <scope>NUCLEOTIDE SEQUENCE</scope>
    <source>
        <strain evidence="8">DSM 43935</strain>
    </source>
</reference>
<proteinExistence type="inferred from homology"/>
<keyword evidence="1 6" id="KW-1277">Toxin-antitoxin system</keyword>
<evidence type="ECO:0000256" key="5">
    <source>
        <dbReference type="ARBA" id="ARBA00022842"/>
    </source>
</evidence>
<dbReference type="InterPro" id="IPR044153">
    <property type="entry name" value="PIN_Pae0151-like"/>
</dbReference>
<dbReference type="AlphaFoldDB" id="A0AAE3GC33"/>
<evidence type="ECO:0000313" key="8">
    <source>
        <dbReference type="EMBL" id="MCP2165551.1"/>
    </source>
</evidence>
<organism evidence="8 9">
    <name type="scientific">Goodfellowiella coeruleoviolacea</name>
    <dbReference type="NCBI Taxonomy" id="334858"/>
    <lineage>
        <taxon>Bacteria</taxon>
        <taxon>Bacillati</taxon>
        <taxon>Actinomycetota</taxon>
        <taxon>Actinomycetes</taxon>
        <taxon>Pseudonocardiales</taxon>
        <taxon>Pseudonocardiaceae</taxon>
        <taxon>Goodfellowiella</taxon>
    </lineage>
</organism>
<feature type="binding site" evidence="6">
    <location>
        <position position="5"/>
    </location>
    <ligand>
        <name>Mg(2+)</name>
        <dbReference type="ChEBI" id="CHEBI:18420"/>
    </ligand>
</feature>
<evidence type="ECO:0000313" key="9">
    <source>
        <dbReference type="Proteomes" id="UP001206128"/>
    </source>
</evidence>
<comment type="function">
    <text evidence="6">Toxic component of a toxin-antitoxin (TA) system. An RNase.</text>
</comment>
<feature type="binding site" evidence="6">
    <location>
        <position position="96"/>
    </location>
    <ligand>
        <name>Mg(2+)</name>
        <dbReference type="ChEBI" id="CHEBI:18420"/>
    </ligand>
</feature>
<dbReference type="GO" id="GO:0000287">
    <property type="term" value="F:magnesium ion binding"/>
    <property type="evidence" value="ECO:0007669"/>
    <property type="project" value="UniProtKB-UniRule"/>
</dbReference>
<name>A0AAE3GC33_9PSEU</name>
<evidence type="ECO:0000256" key="3">
    <source>
        <dbReference type="ARBA" id="ARBA00022723"/>
    </source>
</evidence>
<dbReference type="PANTHER" id="PTHR35901:SF1">
    <property type="entry name" value="EXONUCLEASE VAPC9"/>
    <property type="match status" value="1"/>
</dbReference>
<evidence type="ECO:0000256" key="2">
    <source>
        <dbReference type="ARBA" id="ARBA00022722"/>
    </source>
</evidence>
<protein>
    <recommendedName>
        <fullName evidence="6">Ribonuclease VapC</fullName>
        <shortName evidence="6">RNase VapC</shortName>
        <ecNumber evidence="6">3.1.-.-</ecNumber>
    </recommendedName>
    <alternativeName>
        <fullName evidence="6">Toxin VapC</fullName>
    </alternativeName>
</protein>
<keyword evidence="4 6" id="KW-0378">Hydrolase</keyword>
<gene>
    <name evidence="6" type="primary">vapC</name>
    <name evidence="8" type="ORF">LX83_002409</name>
</gene>
<keyword evidence="9" id="KW-1185">Reference proteome</keyword>
<keyword evidence="5 6" id="KW-0460">Magnesium</keyword>
<evidence type="ECO:0000259" key="7">
    <source>
        <dbReference type="Pfam" id="PF01850"/>
    </source>
</evidence>
<dbReference type="RefSeq" id="WP_253770470.1">
    <property type="nucleotide sequence ID" value="NZ_JAMTCK010000005.1"/>
</dbReference>
<dbReference type="CDD" id="cd09873">
    <property type="entry name" value="PIN_Pae0151-like"/>
    <property type="match status" value="1"/>
</dbReference>
<dbReference type="HAMAP" id="MF_00265">
    <property type="entry name" value="VapC_Nob1"/>
    <property type="match status" value="1"/>
</dbReference>
<dbReference type="GO" id="GO:0016787">
    <property type="term" value="F:hydrolase activity"/>
    <property type="evidence" value="ECO:0007669"/>
    <property type="project" value="UniProtKB-KW"/>
</dbReference>
<dbReference type="Pfam" id="PF01850">
    <property type="entry name" value="PIN"/>
    <property type="match status" value="1"/>
</dbReference>
<dbReference type="Proteomes" id="UP001206128">
    <property type="component" value="Unassembled WGS sequence"/>
</dbReference>
<evidence type="ECO:0000256" key="1">
    <source>
        <dbReference type="ARBA" id="ARBA00022649"/>
    </source>
</evidence>
<accession>A0AAE3GC33</accession>
<dbReference type="Gene3D" id="3.40.50.1010">
    <property type="entry name" value="5'-nuclease"/>
    <property type="match status" value="1"/>
</dbReference>
<keyword evidence="6" id="KW-0800">Toxin</keyword>
<dbReference type="GO" id="GO:0004540">
    <property type="term" value="F:RNA nuclease activity"/>
    <property type="evidence" value="ECO:0007669"/>
    <property type="project" value="InterPro"/>
</dbReference>
<dbReference type="PANTHER" id="PTHR35901">
    <property type="entry name" value="RIBONUCLEASE VAPC3"/>
    <property type="match status" value="1"/>
</dbReference>
<keyword evidence="3 6" id="KW-0479">Metal-binding</keyword>
<dbReference type="InterPro" id="IPR029060">
    <property type="entry name" value="PIN-like_dom_sf"/>
</dbReference>
<dbReference type="InterPro" id="IPR022907">
    <property type="entry name" value="VapC_family"/>
</dbReference>
<evidence type="ECO:0000256" key="4">
    <source>
        <dbReference type="ARBA" id="ARBA00022801"/>
    </source>
</evidence>
<comment type="similarity">
    <text evidence="6">Belongs to the PINc/VapC protein family.</text>
</comment>
<comment type="caution">
    <text evidence="8">The sequence shown here is derived from an EMBL/GenBank/DDBJ whole genome shotgun (WGS) entry which is preliminary data.</text>
</comment>
<evidence type="ECO:0000256" key="6">
    <source>
        <dbReference type="HAMAP-Rule" id="MF_00265"/>
    </source>
</evidence>
<dbReference type="SUPFAM" id="SSF88723">
    <property type="entry name" value="PIN domain-like"/>
    <property type="match status" value="1"/>
</dbReference>
<dbReference type="GO" id="GO:0090729">
    <property type="term" value="F:toxin activity"/>
    <property type="evidence" value="ECO:0007669"/>
    <property type="project" value="UniProtKB-KW"/>
</dbReference>
<comment type="cofactor">
    <cofactor evidence="6">
        <name>Mg(2+)</name>
        <dbReference type="ChEBI" id="CHEBI:18420"/>
    </cofactor>
</comment>
<dbReference type="EC" id="3.1.-.-" evidence="6"/>
<dbReference type="InterPro" id="IPR002716">
    <property type="entry name" value="PIN_dom"/>
</dbReference>
<sequence length="133" mass="14358">MLVVDASALAEALLEDGPSGDDARDVLWADDRWAAPHHLVVELLSVIRGRLLGRKITLERADEAVAALSELTIDKVDPTPLVPRIWELCGNMTAYDAAYVAAAESQNCPLVTGDARLARARGVRCEIRLTGGR</sequence>
<dbReference type="EMBL" id="JAMTCK010000005">
    <property type="protein sequence ID" value="MCP2165551.1"/>
    <property type="molecule type" value="Genomic_DNA"/>
</dbReference>
<dbReference type="InterPro" id="IPR051619">
    <property type="entry name" value="TypeII_TA_RNase_PINc/VapC"/>
</dbReference>
<keyword evidence="2 6" id="KW-0540">Nuclease</keyword>
<feature type="domain" description="PIN" evidence="7">
    <location>
        <begin position="3"/>
        <end position="121"/>
    </location>
</feature>